<sequence length="795" mass="87128">MLSSRILVSSVLGLLSAVECLNASHFTWYTSGASNFASTLPIGNGRLAAAVWGTPVENVTLNENSIWGGPFKERANPDAFDALADVRELLENGNLTEAGQRALADMVAIPDSPQSYHPLASLILDFGHEREGIEDYVRTLDTYSGTAAVSYVYDGVKYTREFIASYPGDVLGFRVSASEKGQLDVTVSLEREKYVLQKEAEEVDGVGKVLLQASTSDDENPIRFTAGLRVIADGGDVSSNGSSISVRSASIVDIFFDAETSYRYDNEDKWEAQLRDTLGAAVEKGYPDLKEEAITDYTALIGRVNLDLGSSGSTGNQTTDMRLKSYKESPDDDPELVTLMFNFGRHLLLASSRRSASPSLPANLQGIWNQDYSPAWGGKYTVNINLEMNYWLSQVTNLAETFEPFVELLETIRPRGEEMAKSMYHCEDGGFVLHHNADLWGDAAPTDNGTAYTIWPMGGAWLASQTMEQYRFTQDKAFLEERIWPLLQSAARFYYCYLFTFEGYYSTGPSCSPEASFLVPDDMTKAGSKEGIDIAPTMDNSLLYELFTAVNETCVTLSLTENDDDCTTAAKYFAKIKPPQIGSTGRILEWRDEYEESAPGHRHMSPIVGLFPGSQLTPLVNETLARAAKGFLDRRIEHGSGSTGWSRVWTMNLYARLFDGDAVWNHTQTFLQTYPSSNLWNTDGGPGTAFQIDGNFGFVSGIAEMLLQSHELVHLLPALPSAVKTGSVSGLAARGNFEINIQWKDGALEEATVLSKSGGELAVRVQDGQSFSLDGEEYTGPIATKAGSTYKISLS</sequence>
<accession>A0ACC3AVH2</accession>
<proteinExistence type="predicted"/>
<protein>
    <submittedName>
        <fullName evidence="1">Uncharacterized protein</fullName>
    </submittedName>
</protein>
<organism evidence="1 2">
    <name type="scientific">Aspergillus melleus</name>
    <dbReference type="NCBI Taxonomy" id="138277"/>
    <lineage>
        <taxon>Eukaryota</taxon>
        <taxon>Fungi</taxon>
        <taxon>Dikarya</taxon>
        <taxon>Ascomycota</taxon>
        <taxon>Pezizomycotina</taxon>
        <taxon>Eurotiomycetes</taxon>
        <taxon>Eurotiomycetidae</taxon>
        <taxon>Eurotiales</taxon>
        <taxon>Aspergillaceae</taxon>
        <taxon>Aspergillus</taxon>
        <taxon>Aspergillus subgen. Circumdati</taxon>
    </lineage>
</organism>
<comment type="caution">
    <text evidence="1">The sequence shown here is derived from an EMBL/GenBank/DDBJ whole genome shotgun (WGS) entry which is preliminary data.</text>
</comment>
<reference evidence="1 2" key="1">
    <citation type="journal article" date="2023" name="ACS Omega">
        <title>Identification of the Neoaspergillic Acid Biosynthesis Gene Cluster by Establishing an In Vitro CRISPR-Ribonucleoprotein Genetic System in Aspergillus melleus.</title>
        <authorList>
            <person name="Yuan B."/>
            <person name="Grau M.F."/>
            <person name="Murata R.M."/>
            <person name="Torok T."/>
            <person name="Venkateswaran K."/>
            <person name="Stajich J.E."/>
            <person name="Wang C.C.C."/>
        </authorList>
    </citation>
    <scope>NUCLEOTIDE SEQUENCE [LARGE SCALE GENOMIC DNA]</scope>
    <source>
        <strain evidence="1 2">IMV 1140</strain>
    </source>
</reference>
<evidence type="ECO:0000313" key="2">
    <source>
        <dbReference type="Proteomes" id="UP001177260"/>
    </source>
</evidence>
<gene>
    <name evidence="1" type="ORF">N8T08_008402</name>
</gene>
<dbReference type="EMBL" id="JAOPJF010000058">
    <property type="protein sequence ID" value="KAK1141889.1"/>
    <property type="molecule type" value="Genomic_DNA"/>
</dbReference>
<keyword evidence="2" id="KW-1185">Reference proteome</keyword>
<dbReference type="Proteomes" id="UP001177260">
    <property type="component" value="Unassembled WGS sequence"/>
</dbReference>
<name>A0ACC3AVH2_9EURO</name>
<evidence type="ECO:0000313" key="1">
    <source>
        <dbReference type="EMBL" id="KAK1141889.1"/>
    </source>
</evidence>